<proteinExistence type="predicted"/>
<comment type="caution">
    <text evidence="2">The sequence shown here is derived from an EMBL/GenBank/DDBJ whole genome shotgun (WGS) entry which is preliminary data.</text>
</comment>
<dbReference type="PANTHER" id="PTHR36180:SF2">
    <property type="entry name" value="BRO FAMILY PROTEIN"/>
    <property type="match status" value="1"/>
</dbReference>
<dbReference type="AlphaFoldDB" id="A0A4R5N7D4"/>
<evidence type="ECO:0000313" key="3">
    <source>
        <dbReference type="Proteomes" id="UP000295681"/>
    </source>
</evidence>
<gene>
    <name evidence="2" type="ORF">C5L23_001468</name>
</gene>
<dbReference type="PROSITE" id="PS51750">
    <property type="entry name" value="BRO_N"/>
    <property type="match status" value="1"/>
</dbReference>
<dbReference type="Proteomes" id="UP000295681">
    <property type="component" value="Unassembled WGS sequence"/>
</dbReference>
<dbReference type="PANTHER" id="PTHR36180">
    <property type="entry name" value="DNA-BINDING PROTEIN-RELATED-RELATED"/>
    <property type="match status" value="1"/>
</dbReference>
<dbReference type="SMART" id="SM01040">
    <property type="entry name" value="Bro-N"/>
    <property type="match status" value="1"/>
</dbReference>
<reference evidence="2 3" key="1">
    <citation type="journal article" date="2019" name="Appl. Microbiol. Biotechnol.">
        <title>Uncovering carbohydrate metabolism through a genotype-phenotype association study of 56 lactic acid bacteria genomes.</title>
        <authorList>
            <person name="Buron-Moles G."/>
            <person name="Chailyan A."/>
            <person name="Dolejs I."/>
            <person name="Forster J."/>
            <person name="Miks M.H."/>
        </authorList>
    </citation>
    <scope>NUCLEOTIDE SEQUENCE [LARGE SCALE GENOMIC DNA]</scope>
    <source>
        <strain evidence="2 3">ATCC 700006</strain>
    </source>
</reference>
<dbReference type="STRING" id="907931.GCA_000165675_00080"/>
<sequence>MQRQEVVQTVNYFDDVPVRAVLLQNKTWLVARDVTKAMGYSNSRQAIKNHVSKLDKGVTKIDTLTNGSVGGGLQEATIINESGFNALILHSKKPKAKKFQRFITSEVIPQILRTGKYVPKSKQATNSYPKFNTADTTPKLIEQIKYFEEFKAFQEAQGWV</sequence>
<evidence type="ECO:0000313" key="2">
    <source>
        <dbReference type="EMBL" id="TDG67669.1"/>
    </source>
</evidence>
<dbReference type="EMBL" id="PUFI01000015">
    <property type="protein sequence ID" value="TDG67669.1"/>
    <property type="molecule type" value="Genomic_DNA"/>
</dbReference>
<dbReference type="Pfam" id="PF02498">
    <property type="entry name" value="Bro-N"/>
    <property type="match status" value="1"/>
</dbReference>
<dbReference type="RefSeq" id="WP_010008544.1">
    <property type="nucleotide sequence ID" value="NZ_JAGYGP010000001.1"/>
</dbReference>
<name>A0A4R5N7D4_9LACO</name>
<protein>
    <recommendedName>
        <fullName evidence="1">Bro-N domain-containing protein</fullName>
    </recommendedName>
</protein>
<accession>A0A4R5N7D4</accession>
<dbReference type="InterPro" id="IPR003497">
    <property type="entry name" value="BRO_N_domain"/>
</dbReference>
<evidence type="ECO:0000259" key="1">
    <source>
        <dbReference type="PROSITE" id="PS51750"/>
    </source>
</evidence>
<feature type="domain" description="Bro-N" evidence="1">
    <location>
        <begin position="4"/>
        <end position="115"/>
    </location>
</feature>
<keyword evidence="3" id="KW-1185">Reference proteome</keyword>
<organism evidence="2 3">
    <name type="scientific">Leuconostoc fallax</name>
    <dbReference type="NCBI Taxonomy" id="1251"/>
    <lineage>
        <taxon>Bacteria</taxon>
        <taxon>Bacillati</taxon>
        <taxon>Bacillota</taxon>
        <taxon>Bacilli</taxon>
        <taxon>Lactobacillales</taxon>
        <taxon>Lactobacillaceae</taxon>
        <taxon>Leuconostoc</taxon>
    </lineage>
</organism>